<feature type="region of interest" description="Disordered" evidence="2">
    <location>
        <begin position="160"/>
        <end position="180"/>
    </location>
</feature>
<dbReference type="GO" id="GO:0005737">
    <property type="term" value="C:cytoplasm"/>
    <property type="evidence" value="ECO:0007669"/>
    <property type="project" value="TreeGrafter"/>
</dbReference>
<dbReference type="InterPro" id="IPR051293">
    <property type="entry name" value="MTUS1/CCDC69"/>
</dbReference>
<dbReference type="GO" id="GO:0005634">
    <property type="term" value="C:nucleus"/>
    <property type="evidence" value="ECO:0007669"/>
    <property type="project" value="TreeGrafter"/>
</dbReference>
<dbReference type="PANTHER" id="PTHR24200:SF11">
    <property type="entry name" value="TOUCAN, ISOFORM A"/>
    <property type="match status" value="1"/>
</dbReference>
<dbReference type="GO" id="GO:0008017">
    <property type="term" value="F:microtubule binding"/>
    <property type="evidence" value="ECO:0007669"/>
    <property type="project" value="TreeGrafter"/>
</dbReference>
<protein>
    <submittedName>
        <fullName evidence="3">Uncharacterized protein</fullName>
    </submittedName>
</protein>
<name>A0A182SGT0_9DIPT</name>
<accession>A0A182SGT0</accession>
<feature type="region of interest" description="Disordered" evidence="2">
    <location>
        <begin position="1"/>
        <end position="44"/>
    </location>
</feature>
<keyword evidence="1" id="KW-0175">Coiled coil</keyword>
<evidence type="ECO:0000256" key="1">
    <source>
        <dbReference type="ARBA" id="ARBA00023054"/>
    </source>
</evidence>
<feature type="region of interest" description="Disordered" evidence="2">
    <location>
        <begin position="56"/>
        <end position="92"/>
    </location>
</feature>
<evidence type="ECO:0000256" key="2">
    <source>
        <dbReference type="SAM" id="MobiDB-lite"/>
    </source>
</evidence>
<dbReference type="PANTHER" id="PTHR24200">
    <property type="entry name" value="TOUCAN, ISOFORM A"/>
    <property type="match status" value="1"/>
</dbReference>
<feature type="compositionally biased region" description="Low complexity" evidence="2">
    <location>
        <begin position="162"/>
        <end position="175"/>
    </location>
</feature>
<feature type="compositionally biased region" description="Polar residues" evidence="2">
    <location>
        <begin position="79"/>
        <end position="92"/>
    </location>
</feature>
<organism evidence="3 4">
    <name type="scientific">Anopheles maculatus</name>
    <dbReference type="NCBI Taxonomy" id="74869"/>
    <lineage>
        <taxon>Eukaryota</taxon>
        <taxon>Metazoa</taxon>
        <taxon>Ecdysozoa</taxon>
        <taxon>Arthropoda</taxon>
        <taxon>Hexapoda</taxon>
        <taxon>Insecta</taxon>
        <taxon>Pterygota</taxon>
        <taxon>Neoptera</taxon>
        <taxon>Endopterygota</taxon>
        <taxon>Diptera</taxon>
        <taxon>Nematocera</taxon>
        <taxon>Culicoidea</taxon>
        <taxon>Culicidae</taxon>
        <taxon>Anophelinae</taxon>
        <taxon>Anopheles</taxon>
        <taxon>Anopheles maculatus group</taxon>
    </lineage>
</organism>
<reference evidence="3" key="2">
    <citation type="submission" date="2020-05" db="UniProtKB">
        <authorList>
            <consortium name="EnsemblMetazoa"/>
        </authorList>
    </citation>
    <scope>IDENTIFICATION</scope>
    <source>
        <strain evidence="3">maculatus3</strain>
    </source>
</reference>
<proteinExistence type="predicted"/>
<sequence length="252" mass="26548">MACQPRYKSRGNRLDHNRLAGATQTSKSSAAATVTSSNNSPKPLAKSLLRSSAVSSTVATTASNHHSTPPHLLNHHQHAVSNGNNGVATSPTTTTSVKAIQRNGTIILDKTSSPLLICDATSPVVVGEPVKPVTAPEMVNLRNGTAGTPEEIGLRTTQSKMTIPSTCTSSPSSSILTAGKEPNCDQQLRQHQPTRENGTGLHRDATLNIESVGKGPELVDISLLNHAQKGVEALGVLVQYLVFNVSMRNVDL</sequence>
<keyword evidence="4" id="KW-1185">Reference proteome</keyword>
<reference evidence="4" key="1">
    <citation type="submission" date="2013-09" db="EMBL/GenBank/DDBJ databases">
        <title>The Genome Sequence of Anopheles maculatus species B.</title>
        <authorList>
            <consortium name="The Broad Institute Genomics Platform"/>
            <person name="Neafsey D.E."/>
            <person name="Besansky N."/>
            <person name="Howell P."/>
            <person name="Walton C."/>
            <person name="Young S.K."/>
            <person name="Zeng Q."/>
            <person name="Gargeya S."/>
            <person name="Fitzgerald M."/>
            <person name="Haas B."/>
            <person name="Abouelleil A."/>
            <person name="Allen A.W."/>
            <person name="Alvarado L."/>
            <person name="Arachchi H.M."/>
            <person name="Berlin A.M."/>
            <person name="Chapman S.B."/>
            <person name="Gainer-Dewar J."/>
            <person name="Goldberg J."/>
            <person name="Griggs A."/>
            <person name="Gujja S."/>
            <person name="Hansen M."/>
            <person name="Howarth C."/>
            <person name="Imamovic A."/>
            <person name="Ireland A."/>
            <person name="Larimer J."/>
            <person name="McCowan C."/>
            <person name="Murphy C."/>
            <person name="Pearson M."/>
            <person name="Poon T.W."/>
            <person name="Priest M."/>
            <person name="Roberts A."/>
            <person name="Saif S."/>
            <person name="Shea T."/>
            <person name="Sisk P."/>
            <person name="Sykes S."/>
            <person name="Wortman J."/>
            <person name="Nusbaum C."/>
            <person name="Birren B."/>
        </authorList>
    </citation>
    <scope>NUCLEOTIDE SEQUENCE [LARGE SCALE GENOMIC DNA]</scope>
    <source>
        <strain evidence="4">maculatus3</strain>
    </source>
</reference>
<dbReference type="AlphaFoldDB" id="A0A182SGT0"/>
<dbReference type="Proteomes" id="UP000075901">
    <property type="component" value="Unassembled WGS sequence"/>
</dbReference>
<evidence type="ECO:0000313" key="3">
    <source>
        <dbReference type="EnsemblMetazoa" id="AMAM006474-PA"/>
    </source>
</evidence>
<evidence type="ECO:0000313" key="4">
    <source>
        <dbReference type="Proteomes" id="UP000075901"/>
    </source>
</evidence>
<dbReference type="VEuPathDB" id="VectorBase:AMAM006474"/>
<dbReference type="EnsemblMetazoa" id="AMAM006474-RA">
    <property type="protein sequence ID" value="AMAM006474-PA"/>
    <property type="gene ID" value="AMAM006474"/>
</dbReference>
<feature type="compositionally biased region" description="Low complexity" evidence="2">
    <location>
        <begin position="20"/>
        <end position="37"/>
    </location>
</feature>